<dbReference type="OrthoDB" id="9802612at2"/>
<dbReference type="AlphaFoldDB" id="A0A2K4ZBG2"/>
<reference evidence="1 2" key="1">
    <citation type="submission" date="2018-01" db="EMBL/GenBank/DDBJ databases">
        <authorList>
            <person name="Gaut B.S."/>
            <person name="Morton B.R."/>
            <person name="Clegg M.T."/>
            <person name="Duvall M.R."/>
        </authorList>
    </citation>
    <scope>NUCLEOTIDE SEQUENCE [LARGE SCALE GENOMIC DNA]</scope>
    <source>
        <strain evidence="1">GP69</strain>
    </source>
</reference>
<organism evidence="1 2">
    <name type="scientific">Acetatifactor muris</name>
    <dbReference type="NCBI Taxonomy" id="879566"/>
    <lineage>
        <taxon>Bacteria</taxon>
        <taxon>Bacillati</taxon>
        <taxon>Bacillota</taxon>
        <taxon>Clostridia</taxon>
        <taxon>Lachnospirales</taxon>
        <taxon>Lachnospiraceae</taxon>
        <taxon>Acetatifactor</taxon>
    </lineage>
</organism>
<keyword evidence="2" id="KW-1185">Reference proteome</keyword>
<dbReference type="Proteomes" id="UP000236311">
    <property type="component" value="Unassembled WGS sequence"/>
</dbReference>
<protein>
    <recommendedName>
        <fullName evidence="3">AbiEi antitoxin C-terminal domain-containing protein</fullName>
    </recommendedName>
</protein>
<accession>A0A2K4ZBG2</accession>
<dbReference type="Pfam" id="PF19570">
    <property type="entry name" value="DUF6088"/>
    <property type="match status" value="1"/>
</dbReference>
<sequence length="216" mass="24381">MEEGVDTCMLKEYLEKNYGYNEPIFLNEIRLEGLSDNALRQYFKRMLKSGDLARFDTGIYYLPKVPRLLKKSYLDPMKVIIRKYIQSTTETYGYFAGATFANQIGLTTQMPATLEIVTSKESTEGRTVTVGSQAVRLKRPVTTITSENAGLLQFLDAVFHAEKYSELSNSDTGILLKNYAKQRNYSKELLSSVLSGITGSAAIKLIEWGIIYEFTS</sequence>
<evidence type="ECO:0000313" key="1">
    <source>
        <dbReference type="EMBL" id="SOY27806.1"/>
    </source>
</evidence>
<evidence type="ECO:0008006" key="3">
    <source>
        <dbReference type="Google" id="ProtNLM"/>
    </source>
</evidence>
<dbReference type="EMBL" id="OFSM01000002">
    <property type="protein sequence ID" value="SOY27806.1"/>
    <property type="molecule type" value="Genomic_DNA"/>
</dbReference>
<proteinExistence type="predicted"/>
<gene>
    <name evidence="1" type="ORF">AMURIS_00511</name>
</gene>
<dbReference type="RefSeq" id="WP_103237913.1">
    <property type="nucleotide sequence ID" value="NZ_JANJZD010000002.1"/>
</dbReference>
<dbReference type="InterPro" id="IPR045738">
    <property type="entry name" value="DUF6088"/>
</dbReference>
<name>A0A2K4ZBG2_9FIRM</name>
<evidence type="ECO:0000313" key="2">
    <source>
        <dbReference type="Proteomes" id="UP000236311"/>
    </source>
</evidence>